<keyword evidence="3 6" id="KW-0812">Transmembrane</keyword>
<dbReference type="GO" id="GO:1990961">
    <property type="term" value="P:xenobiotic detoxification by transmembrane export across the plasma membrane"/>
    <property type="evidence" value="ECO:0007669"/>
    <property type="project" value="InterPro"/>
</dbReference>
<sequence>MGDLSVPLIPAQKETLWQAEMAIVKLAGPSILSFILQFLVEIINMFFIGNIDIERLDGIGLGNMWGNFIGVAVGWGLAGGLDTLCSQANGNKQYEMVGIWLQRGVVVLTVAFIPITVAILYTAEVLMLMGVEEKIAEYSYNYLSCVLPGLWFFLCFDFFRRYLQAQEYFWPGLVVNGITTTLHVFWCWLFIIECDWLEKGAGIATSVTYISNFVVMVALIKYFKLEQKTCKSCNFQNFWHDIRKFLRYALPSAGMLLLDQLNFEITQVEASHLGVKTQAAHVAVANTVTTLYMIPLGLGISITSIVGNFVGEGNSAKAKLYSWAALMLFFLTNFPLEVLVLTFREPLSQLYTYDTEVSEIIAKLFIPVMLFNAIDFFQVVLCGVLKGIARQSIAFIMILISYYVFAIPGGYLMAFHADFDIYGIWYGLVIGATMATITLSYLAWKSRWAAVTLEKSMD</sequence>
<name>A0AAU9JEL2_9CILI</name>
<evidence type="ECO:0000256" key="5">
    <source>
        <dbReference type="ARBA" id="ARBA00023136"/>
    </source>
</evidence>
<keyword evidence="8" id="KW-1185">Reference proteome</keyword>
<gene>
    <name evidence="7" type="ORF">BSTOLATCC_MIC39502</name>
</gene>
<feature type="transmembrane region" description="Helical" evidence="6">
    <location>
        <begin position="105"/>
        <end position="128"/>
    </location>
</feature>
<dbReference type="GO" id="GO:0016020">
    <property type="term" value="C:membrane"/>
    <property type="evidence" value="ECO:0007669"/>
    <property type="project" value="UniProtKB-SubCell"/>
</dbReference>
<evidence type="ECO:0000313" key="7">
    <source>
        <dbReference type="EMBL" id="CAG9325707.1"/>
    </source>
</evidence>
<comment type="caution">
    <text evidence="7">The sequence shown here is derived from an EMBL/GenBank/DDBJ whole genome shotgun (WGS) entry which is preliminary data.</text>
</comment>
<dbReference type="PANTHER" id="PTHR11206">
    <property type="entry name" value="MULTIDRUG RESISTANCE PROTEIN"/>
    <property type="match status" value="1"/>
</dbReference>
<dbReference type="Pfam" id="PF01554">
    <property type="entry name" value="MatE"/>
    <property type="match status" value="2"/>
</dbReference>
<dbReference type="Proteomes" id="UP001162131">
    <property type="component" value="Unassembled WGS sequence"/>
</dbReference>
<dbReference type="GO" id="GO:0042910">
    <property type="term" value="F:xenobiotic transmembrane transporter activity"/>
    <property type="evidence" value="ECO:0007669"/>
    <property type="project" value="InterPro"/>
</dbReference>
<feature type="transmembrane region" description="Helical" evidence="6">
    <location>
        <begin position="392"/>
        <end position="412"/>
    </location>
</feature>
<comment type="subcellular location">
    <subcellularLocation>
        <location evidence="1">Membrane</location>
        <topology evidence="1">Multi-pass membrane protein</topology>
    </subcellularLocation>
</comment>
<organism evidence="7 8">
    <name type="scientific">Blepharisma stoltei</name>
    <dbReference type="NCBI Taxonomy" id="1481888"/>
    <lineage>
        <taxon>Eukaryota</taxon>
        <taxon>Sar</taxon>
        <taxon>Alveolata</taxon>
        <taxon>Ciliophora</taxon>
        <taxon>Postciliodesmatophora</taxon>
        <taxon>Heterotrichea</taxon>
        <taxon>Heterotrichida</taxon>
        <taxon>Blepharismidae</taxon>
        <taxon>Blepharisma</taxon>
    </lineage>
</organism>
<evidence type="ECO:0000256" key="3">
    <source>
        <dbReference type="ARBA" id="ARBA00022692"/>
    </source>
</evidence>
<evidence type="ECO:0000256" key="1">
    <source>
        <dbReference type="ARBA" id="ARBA00004141"/>
    </source>
</evidence>
<dbReference type="InterPro" id="IPR002528">
    <property type="entry name" value="MATE_fam"/>
</dbReference>
<dbReference type="GO" id="GO:0015297">
    <property type="term" value="F:antiporter activity"/>
    <property type="evidence" value="ECO:0007669"/>
    <property type="project" value="InterPro"/>
</dbReference>
<feature type="transmembrane region" description="Helical" evidence="6">
    <location>
        <begin position="203"/>
        <end position="224"/>
    </location>
</feature>
<feature type="transmembrane region" description="Helical" evidence="6">
    <location>
        <begin position="31"/>
        <end position="53"/>
    </location>
</feature>
<accession>A0AAU9JEL2</accession>
<feature type="transmembrane region" description="Helical" evidence="6">
    <location>
        <begin position="323"/>
        <end position="344"/>
    </location>
</feature>
<evidence type="ECO:0000313" key="8">
    <source>
        <dbReference type="Proteomes" id="UP001162131"/>
    </source>
</evidence>
<evidence type="ECO:0000256" key="6">
    <source>
        <dbReference type="SAM" id="Phobius"/>
    </source>
</evidence>
<keyword evidence="4 6" id="KW-1133">Transmembrane helix</keyword>
<reference evidence="7" key="1">
    <citation type="submission" date="2021-09" db="EMBL/GenBank/DDBJ databases">
        <authorList>
            <consortium name="AG Swart"/>
            <person name="Singh M."/>
            <person name="Singh A."/>
            <person name="Seah K."/>
            <person name="Emmerich C."/>
        </authorList>
    </citation>
    <scope>NUCLEOTIDE SEQUENCE</scope>
    <source>
        <strain evidence="7">ATCC30299</strain>
    </source>
</reference>
<dbReference type="AlphaFoldDB" id="A0AAU9JEL2"/>
<dbReference type="InterPro" id="IPR045069">
    <property type="entry name" value="MATE_euk"/>
</dbReference>
<feature type="transmembrane region" description="Helical" evidence="6">
    <location>
        <begin position="424"/>
        <end position="444"/>
    </location>
</feature>
<feature type="transmembrane region" description="Helical" evidence="6">
    <location>
        <begin position="140"/>
        <end position="159"/>
    </location>
</feature>
<feature type="transmembrane region" description="Helical" evidence="6">
    <location>
        <begin position="364"/>
        <end position="385"/>
    </location>
</feature>
<keyword evidence="5 6" id="KW-0472">Membrane</keyword>
<dbReference type="NCBIfam" id="TIGR00797">
    <property type="entry name" value="matE"/>
    <property type="match status" value="1"/>
</dbReference>
<proteinExistence type="inferred from homology"/>
<feature type="transmembrane region" description="Helical" evidence="6">
    <location>
        <begin position="291"/>
        <end position="311"/>
    </location>
</feature>
<feature type="transmembrane region" description="Helical" evidence="6">
    <location>
        <begin position="168"/>
        <end position="191"/>
    </location>
</feature>
<evidence type="ECO:0000256" key="4">
    <source>
        <dbReference type="ARBA" id="ARBA00022989"/>
    </source>
</evidence>
<comment type="similarity">
    <text evidence="2">Belongs to the multi antimicrobial extrusion (MATE) (TC 2.A.66.1) family.</text>
</comment>
<dbReference type="EMBL" id="CAJZBQ010000039">
    <property type="protein sequence ID" value="CAG9325707.1"/>
    <property type="molecule type" value="Genomic_DNA"/>
</dbReference>
<evidence type="ECO:0000256" key="2">
    <source>
        <dbReference type="ARBA" id="ARBA00010199"/>
    </source>
</evidence>
<dbReference type="CDD" id="cd13132">
    <property type="entry name" value="MATE_eukaryotic"/>
    <property type="match status" value="1"/>
</dbReference>
<protein>
    <submittedName>
        <fullName evidence="7">Uncharacterized protein</fullName>
    </submittedName>
</protein>
<feature type="transmembrane region" description="Helical" evidence="6">
    <location>
        <begin position="65"/>
        <end position="84"/>
    </location>
</feature>